<feature type="region of interest" description="Disordered" evidence="10">
    <location>
        <begin position="693"/>
        <end position="721"/>
    </location>
</feature>
<evidence type="ECO:0008006" key="14">
    <source>
        <dbReference type="Google" id="ProtNLM"/>
    </source>
</evidence>
<evidence type="ECO:0000256" key="11">
    <source>
        <dbReference type="SAM" id="Phobius"/>
    </source>
</evidence>
<keyword evidence="6" id="KW-0297">G-protein coupled receptor</keyword>
<evidence type="ECO:0000256" key="8">
    <source>
        <dbReference type="ARBA" id="ARBA00023170"/>
    </source>
</evidence>
<feature type="compositionally biased region" description="Acidic residues" evidence="10">
    <location>
        <begin position="629"/>
        <end position="639"/>
    </location>
</feature>
<feature type="region of interest" description="Disordered" evidence="10">
    <location>
        <begin position="931"/>
        <end position="998"/>
    </location>
</feature>
<evidence type="ECO:0000256" key="2">
    <source>
        <dbReference type="ARBA" id="ARBA00011085"/>
    </source>
</evidence>
<dbReference type="InterPro" id="IPR001499">
    <property type="entry name" value="GPCR_STE3"/>
</dbReference>
<feature type="transmembrane region" description="Helical" evidence="11">
    <location>
        <begin position="217"/>
        <end position="237"/>
    </location>
</feature>
<organism evidence="12 13">
    <name type="scientific">Diatrype stigma</name>
    <dbReference type="NCBI Taxonomy" id="117547"/>
    <lineage>
        <taxon>Eukaryota</taxon>
        <taxon>Fungi</taxon>
        <taxon>Dikarya</taxon>
        <taxon>Ascomycota</taxon>
        <taxon>Pezizomycotina</taxon>
        <taxon>Sordariomycetes</taxon>
        <taxon>Xylariomycetidae</taxon>
        <taxon>Xylariales</taxon>
        <taxon>Diatrypaceae</taxon>
        <taxon>Diatrype</taxon>
    </lineage>
</organism>
<evidence type="ECO:0000256" key="9">
    <source>
        <dbReference type="ARBA" id="ARBA00023224"/>
    </source>
</evidence>
<feature type="compositionally biased region" description="Basic residues" evidence="10">
    <location>
        <begin position="517"/>
        <end position="527"/>
    </location>
</feature>
<feature type="compositionally biased region" description="Low complexity" evidence="10">
    <location>
        <begin position="1053"/>
        <end position="1064"/>
    </location>
</feature>
<feature type="region of interest" description="Disordered" evidence="10">
    <location>
        <begin position="593"/>
        <end position="660"/>
    </location>
</feature>
<dbReference type="PANTHER" id="PTHR28097">
    <property type="entry name" value="PHEROMONE A FACTOR RECEPTOR"/>
    <property type="match status" value="1"/>
</dbReference>
<feature type="compositionally biased region" description="Pro residues" evidence="10">
    <location>
        <begin position="902"/>
        <end position="911"/>
    </location>
</feature>
<keyword evidence="5 11" id="KW-1133">Transmembrane helix</keyword>
<keyword evidence="8" id="KW-0675">Receptor</keyword>
<comment type="caution">
    <text evidence="12">The sequence shown here is derived from an EMBL/GenBank/DDBJ whole genome shotgun (WGS) entry which is preliminary data.</text>
</comment>
<feature type="compositionally biased region" description="Polar residues" evidence="10">
    <location>
        <begin position="838"/>
        <end position="854"/>
    </location>
</feature>
<reference evidence="12 13" key="1">
    <citation type="submission" date="2024-02" db="EMBL/GenBank/DDBJ databases">
        <title>De novo assembly and annotation of 12 fungi associated with fruit tree decline syndrome in Ontario, Canada.</title>
        <authorList>
            <person name="Sulman M."/>
            <person name="Ellouze W."/>
            <person name="Ilyukhin E."/>
        </authorList>
    </citation>
    <scope>NUCLEOTIDE SEQUENCE [LARGE SCALE GENOMIC DNA]</scope>
    <source>
        <strain evidence="12 13">M11/M66-122</strain>
    </source>
</reference>
<feature type="transmembrane region" description="Helical" evidence="11">
    <location>
        <begin position="172"/>
        <end position="192"/>
    </location>
</feature>
<sequence length="1094" mass="115887">MAPTAAFSAILAEAATNATAAYSGSPVPNPNPNLGPNAKLLANLVARVTLAVLGTLLCGAPLRVLSRNGEFAAAVLVATVCGLNAITVVNSLLWRGDDWARWPSGRGLCDLEVYLLVPLDTTYAAAVFAVVRRLAAQMRLTAAGMPLAASRTSLGGGGGRGGRAWRERIRGVLGQAAVIFAVPLVQVVFTYFDLAQRFVVGTLVGCSAVYDNSLPKILVFDVPPAAFAIASVPYAYLTYTRYRTISNLTTAALGPRNAPATARAHRTRRRLYGMCVAILTAYLPLQLFLAAEGIRDTATASGTAAGSGSLQTYNFGRIHSEVAGSSPEHRHAWSSILFVPSWLVPFHVMNQPYIAILTTGVVFAFFGLGDEAKEIYRGYARWWSWWWSAALCRCRGRRDGGGGDDGEDDGIGSTQRRTSAPQHLCVGVNTYGRPRRHRRGQYSISDESLVMDTIEMTAVKQDTSLCQVEQQADNRHTEIYTSADPLPATPKRTRAQTSHYRRNTRNCSDVPDLPNPRPRRNHKKKHARGDSEVTVGSALSVPPSPLESTAVIRPMIPPRTSSLRNAGARRFRLPSLAPSFTLATLPSLPSVISFGRRQRQRRKESKGKGKGEGKQKGDDVGHAVVEKGEGDDEWVECDDGVAGSTTMTTATTESDLFGGVGGAGNPVSRLGMGHATGNINMNANANAYANVDANAPRLGSPSKHRARAHHPTEPMPPSAMAMRFPPRHDSLSSISVRREEIPSTSGGLAATAAVTREVANFATHNDINGEGPHNLRNDRTAVATTAKPDFSLGGGALDEDGSNHSWRMTSAGSVSVEASSNFSSSELPALALAKTRGSRPQSYSALVSASASTERAQEEQQARASLAMSLLPPPTRPRSSSGSPQEPRQPAIVRSARSPVSPSLPIPTPVPVPVALAFRPARRRVLVRGDHGGEAREAHDDSSPTAAAAGVAPAGTEAAGAGDWQPDRYRDHDPRPSHTMDLLGNGSDGGTPTRTLFPANGAPYIFTAGTSADTNDNANGNRSSPSISTSMQGGRGGGGASSPLLRTRDSSGEEASSEASTEVEFGMAVTGRLLRPSVIAGETEIRGGFAPLQQ</sequence>
<dbReference type="GO" id="GO:0005886">
    <property type="term" value="C:plasma membrane"/>
    <property type="evidence" value="ECO:0007669"/>
    <property type="project" value="TreeGrafter"/>
</dbReference>
<feature type="compositionally biased region" description="Basic residues" evidence="10">
    <location>
        <begin position="596"/>
        <end position="605"/>
    </location>
</feature>
<protein>
    <recommendedName>
        <fullName evidence="14">Pheromone receptor</fullName>
    </recommendedName>
</protein>
<evidence type="ECO:0000256" key="1">
    <source>
        <dbReference type="ARBA" id="ARBA00004141"/>
    </source>
</evidence>
<feature type="compositionally biased region" description="Basic and acidic residues" evidence="10">
    <location>
        <begin position="931"/>
        <end position="942"/>
    </location>
</feature>
<dbReference type="EMBL" id="JAKJXP020000008">
    <property type="protein sequence ID" value="KAK7756116.1"/>
    <property type="molecule type" value="Genomic_DNA"/>
</dbReference>
<feature type="transmembrane region" description="Helical" evidence="11">
    <location>
        <begin position="71"/>
        <end position="93"/>
    </location>
</feature>
<evidence type="ECO:0000256" key="7">
    <source>
        <dbReference type="ARBA" id="ARBA00023136"/>
    </source>
</evidence>
<feature type="transmembrane region" description="Helical" evidence="11">
    <location>
        <begin position="113"/>
        <end position="131"/>
    </location>
</feature>
<dbReference type="Proteomes" id="UP001320420">
    <property type="component" value="Unassembled WGS sequence"/>
</dbReference>
<comment type="similarity">
    <text evidence="2">Belongs to the G-protein coupled receptor 4 family.</text>
</comment>
<keyword evidence="13" id="KW-1185">Reference proteome</keyword>
<dbReference type="PANTHER" id="PTHR28097:SF1">
    <property type="entry name" value="PHEROMONE A FACTOR RECEPTOR"/>
    <property type="match status" value="1"/>
</dbReference>
<accession>A0AAN9UY91</accession>
<feature type="compositionally biased region" description="Basic residues" evidence="10">
    <location>
        <begin position="491"/>
        <end position="504"/>
    </location>
</feature>
<keyword evidence="7 11" id="KW-0472">Membrane</keyword>
<feature type="region of interest" description="Disordered" evidence="10">
    <location>
        <begin position="1011"/>
        <end position="1064"/>
    </location>
</feature>
<feature type="compositionally biased region" description="Polar residues" evidence="10">
    <location>
        <begin position="1011"/>
        <end position="1032"/>
    </location>
</feature>
<feature type="region of interest" description="Disordered" evidence="10">
    <location>
        <begin position="476"/>
        <end position="542"/>
    </location>
</feature>
<comment type="subcellular location">
    <subcellularLocation>
        <location evidence="1">Membrane</location>
        <topology evidence="1">Multi-pass membrane protein</topology>
    </subcellularLocation>
</comment>
<feature type="compositionally biased region" description="Basic and acidic residues" evidence="10">
    <location>
        <begin position="606"/>
        <end position="628"/>
    </location>
</feature>
<keyword evidence="3" id="KW-0589">Pheromone response</keyword>
<dbReference type="GO" id="GO:0004932">
    <property type="term" value="F:mating-type factor pheromone receptor activity"/>
    <property type="evidence" value="ECO:0007669"/>
    <property type="project" value="InterPro"/>
</dbReference>
<evidence type="ECO:0000313" key="12">
    <source>
        <dbReference type="EMBL" id="KAK7756116.1"/>
    </source>
</evidence>
<evidence type="ECO:0000256" key="10">
    <source>
        <dbReference type="SAM" id="MobiDB-lite"/>
    </source>
</evidence>
<feature type="region of interest" description="Disordered" evidence="10">
    <location>
        <begin position="834"/>
        <end position="911"/>
    </location>
</feature>
<evidence type="ECO:0000313" key="13">
    <source>
        <dbReference type="Proteomes" id="UP001320420"/>
    </source>
</evidence>
<feature type="transmembrane region" description="Helical" evidence="11">
    <location>
        <begin position="271"/>
        <end position="291"/>
    </location>
</feature>
<dbReference type="Pfam" id="PF02076">
    <property type="entry name" value="STE3"/>
    <property type="match status" value="1"/>
</dbReference>
<proteinExistence type="inferred from homology"/>
<dbReference type="AlphaFoldDB" id="A0AAN9UY91"/>
<keyword evidence="4 11" id="KW-0812">Transmembrane</keyword>
<dbReference type="GO" id="GO:0000750">
    <property type="term" value="P:pheromone-dependent signal transduction involved in conjugation with cellular fusion"/>
    <property type="evidence" value="ECO:0007669"/>
    <property type="project" value="TreeGrafter"/>
</dbReference>
<feature type="region of interest" description="Disordered" evidence="10">
    <location>
        <begin position="400"/>
        <end position="419"/>
    </location>
</feature>
<feature type="transmembrane region" description="Helical" evidence="11">
    <location>
        <begin position="44"/>
        <end position="64"/>
    </location>
</feature>
<evidence type="ECO:0000256" key="3">
    <source>
        <dbReference type="ARBA" id="ARBA00022507"/>
    </source>
</evidence>
<gene>
    <name evidence="12" type="ORF">SLS62_001708</name>
</gene>
<name>A0AAN9UY91_9PEZI</name>
<evidence type="ECO:0000256" key="4">
    <source>
        <dbReference type="ARBA" id="ARBA00022692"/>
    </source>
</evidence>
<evidence type="ECO:0000256" key="6">
    <source>
        <dbReference type="ARBA" id="ARBA00023040"/>
    </source>
</evidence>
<feature type="compositionally biased region" description="Low complexity" evidence="10">
    <location>
        <begin position="946"/>
        <end position="962"/>
    </location>
</feature>
<evidence type="ECO:0000256" key="5">
    <source>
        <dbReference type="ARBA" id="ARBA00022989"/>
    </source>
</evidence>
<feature type="compositionally biased region" description="Basic and acidic residues" evidence="10">
    <location>
        <begin position="965"/>
        <end position="978"/>
    </location>
</feature>
<keyword evidence="9" id="KW-0807">Transducer</keyword>